<evidence type="ECO:0000256" key="6">
    <source>
        <dbReference type="ARBA" id="ARBA00023136"/>
    </source>
</evidence>
<evidence type="ECO:0000256" key="5">
    <source>
        <dbReference type="ARBA" id="ARBA00022989"/>
    </source>
</evidence>
<reference evidence="11 12" key="1">
    <citation type="submission" date="2020-11" db="EMBL/GenBank/DDBJ databases">
        <authorList>
            <person name="Wallbank WR R."/>
            <person name="Pardo Diaz C."/>
            <person name="Kozak K."/>
            <person name="Martin S."/>
            <person name="Jiggins C."/>
            <person name="Moest M."/>
            <person name="Warren A I."/>
            <person name="Generalovic N T."/>
            <person name="Byers J.R.P. K."/>
            <person name="Montejo-Kovacevich G."/>
            <person name="Yen C E."/>
        </authorList>
    </citation>
    <scope>NUCLEOTIDE SEQUENCE [LARGE SCALE GENOMIC DNA]</scope>
</reference>
<proteinExistence type="predicted"/>
<feature type="signal peptide" evidence="10">
    <location>
        <begin position="1"/>
        <end position="18"/>
    </location>
</feature>
<keyword evidence="3 10" id="KW-0732">Signal</keyword>
<feature type="coiled-coil region" evidence="9">
    <location>
        <begin position="583"/>
        <end position="617"/>
    </location>
</feature>
<feature type="repeat" description="Cys-rich GLG1" evidence="8">
    <location>
        <begin position="206"/>
        <end position="266"/>
    </location>
</feature>
<dbReference type="Proteomes" id="UP000594454">
    <property type="component" value="Chromosome 2"/>
</dbReference>
<keyword evidence="5" id="KW-1133">Transmembrane helix</keyword>
<dbReference type="InParanoid" id="A0A7R8UGW6"/>
<evidence type="ECO:0000313" key="11">
    <source>
        <dbReference type="EMBL" id="CAD7080349.1"/>
    </source>
</evidence>
<feature type="repeat" description="Cys-rich GLG1" evidence="8">
    <location>
        <begin position="404"/>
        <end position="466"/>
    </location>
</feature>
<dbReference type="PROSITE" id="PS51289">
    <property type="entry name" value="GLG1_C_RICH"/>
    <property type="match status" value="4"/>
</dbReference>
<feature type="repeat" description="Cys-rich GLG1" evidence="8">
    <location>
        <begin position="599"/>
        <end position="662"/>
    </location>
</feature>
<dbReference type="PANTHER" id="PTHR11884">
    <property type="entry name" value="SELECTIN LIGAND RELATED"/>
    <property type="match status" value="1"/>
</dbReference>
<dbReference type="FunCoup" id="A0A7R8UGW6">
    <property type="interactions" value="2040"/>
</dbReference>
<evidence type="ECO:0000256" key="10">
    <source>
        <dbReference type="SAM" id="SignalP"/>
    </source>
</evidence>
<protein>
    <recommendedName>
        <fullName evidence="13">Golgi apparatus protein 1</fullName>
    </recommendedName>
</protein>
<keyword evidence="12" id="KW-1185">Reference proteome</keyword>
<keyword evidence="6" id="KW-0472">Membrane</keyword>
<dbReference type="AlphaFoldDB" id="A0A7R8UGW6"/>
<evidence type="ECO:0000256" key="3">
    <source>
        <dbReference type="ARBA" id="ARBA00022729"/>
    </source>
</evidence>
<comment type="subcellular location">
    <subcellularLocation>
        <location evidence="1">Membrane</location>
        <topology evidence="1">Single-pass type I membrane protein</topology>
    </subcellularLocation>
</comment>
<evidence type="ECO:0000256" key="2">
    <source>
        <dbReference type="ARBA" id="ARBA00022692"/>
    </source>
</evidence>
<evidence type="ECO:0000256" key="7">
    <source>
        <dbReference type="ARBA" id="ARBA00023180"/>
    </source>
</evidence>
<evidence type="ECO:0000313" key="12">
    <source>
        <dbReference type="Proteomes" id="UP000594454"/>
    </source>
</evidence>
<dbReference type="InterPro" id="IPR017873">
    <property type="entry name" value="Cys-rich_GLG1_repeat_euk"/>
</dbReference>
<evidence type="ECO:0000256" key="8">
    <source>
        <dbReference type="PROSITE-ProRule" id="PRU00622"/>
    </source>
</evidence>
<evidence type="ECO:0008006" key="13">
    <source>
        <dbReference type="Google" id="ProtNLM"/>
    </source>
</evidence>
<dbReference type="InterPro" id="IPR039728">
    <property type="entry name" value="GLG1"/>
</dbReference>
<feature type="repeat" description="Cys-rich GLG1" evidence="8">
    <location>
        <begin position="333"/>
        <end position="396"/>
    </location>
</feature>
<evidence type="ECO:0000256" key="1">
    <source>
        <dbReference type="ARBA" id="ARBA00004479"/>
    </source>
</evidence>
<dbReference type="EMBL" id="LR899010">
    <property type="protein sequence ID" value="CAD7080349.1"/>
    <property type="molecule type" value="Genomic_DNA"/>
</dbReference>
<keyword evidence="2" id="KW-0812">Transmembrane</keyword>
<organism evidence="11 12">
    <name type="scientific">Hermetia illucens</name>
    <name type="common">Black soldier fly</name>
    <dbReference type="NCBI Taxonomy" id="343691"/>
    <lineage>
        <taxon>Eukaryota</taxon>
        <taxon>Metazoa</taxon>
        <taxon>Ecdysozoa</taxon>
        <taxon>Arthropoda</taxon>
        <taxon>Hexapoda</taxon>
        <taxon>Insecta</taxon>
        <taxon>Pterygota</taxon>
        <taxon>Neoptera</taxon>
        <taxon>Endopterygota</taxon>
        <taxon>Diptera</taxon>
        <taxon>Brachycera</taxon>
        <taxon>Stratiomyomorpha</taxon>
        <taxon>Stratiomyidae</taxon>
        <taxon>Hermetiinae</taxon>
        <taxon>Hermetia</taxon>
    </lineage>
</organism>
<keyword evidence="7" id="KW-0325">Glycoprotein</keyword>
<gene>
    <name evidence="11" type="ORF">HERILL_LOCUS3508</name>
</gene>
<dbReference type="InterPro" id="IPR001893">
    <property type="entry name" value="Cys-rich_GLG1_repeat"/>
</dbReference>
<dbReference type="GO" id="GO:0000139">
    <property type="term" value="C:Golgi membrane"/>
    <property type="evidence" value="ECO:0007669"/>
    <property type="project" value="InterPro"/>
</dbReference>
<dbReference type="OrthoDB" id="2015434at2759"/>
<evidence type="ECO:0000256" key="9">
    <source>
        <dbReference type="SAM" id="Coils"/>
    </source>
</evidence>
<evidence type="ECO:0000256" key="4">
    <source>
        <dbReference type="ARBA" id="ARBA00022737"/>
    </source>
</evidence>
<name>A0A7R8UGW6_HERIL</name>
<dbReference type="GO" id="GO:0017134">
    <property type="term" value="F:fibroblast growth factor binding"/>
    <property type="evidence" value="ECO:0007669"/>
    <property type="project" value="TreeGrafter"/>
</dbReference>
<sequence>MKKFSFIFVVFHITLTLAGQNEDFDNNLQIRQRRSAIDASTHLLNEPECQELHKYCAAEDADDLSVLVCIQTLQSSQLESLSEGCQHLIWRHTRNILEDEEVLQITRKVCNKDTGKFSNCHPAKSTVGRYLACLVDEIETAKPSGQCRDTIHRLESIAFTDYRLLGKFIDDCEDDVEHLGCGRLNADRERVSQGETIACLQEKITELKPVCKKQVLHVSQQQSDDLKLDRKFYTSCRTDSIRFCPNAVPGTNAVFKCLVKHKDNADMTAKCREQIVRRDKLLAHDYRISRGLAKACHEDIKTHHCRRGVSNDKSVRLAQILLCLESVVKNGTKITNECHAEITDHRQMLMMDFQLSPEILNGCKDDIPKFCGDTDLQSTVNGEIIHCLMEHARGKRRQDRRERRVTSTCQRALEDLIKVSDAGEDWRVDPVLRRACQPVVDVACRNTDGGDARVMSCLMEQIGTTFMTPSCESALMLIQYFVARDFKLDPQLYRNCREDAVHYCQAKKTWDGANDGQMDPERGPLILPCLHRIAYSDNKTETLNKECFQEVKRVMRQRAVSVDLIPEVEDHCLNDLSVFCYDKTGKGAEMQCLQENLEKLQKECKDAVTKYTEDEAAHIELNPLIMSVCRSAMNKYCSDVFKKAKEEGEMMDCLISHKNDPDLRQDQKCRVAIEHFQIISLKNYHFTYKFKEACRPYVMRFCKESTTKYDVVACLSEIMRNNTIRGERHSIPKECRQQIKAQLYQQRENIDYDPKLKNACKKEIKELCVDIPAGGGQVNTKNVLECLQEKTQYLGDQCRHVIFNVKRSELDDSSTDYTLMNTCKDMIMIYCRNNEPSKLLDCLKLYKNEPLFDPKCHLVVVNRMIEQNTDFRFNPALQSACGKNIADYCSHVVATVKPNEELNGKVSEHFFLI</sequence>
<keyword evidence="9" id="KW-0175">Coiled coil</keyword>
<keyword evidence="4" id="KW-0677">Repeat</keyword>
<dbReference type="PANTHER" id="PTHR11884:SF1">
    <property type="entry name" value="GOLGI APPARATUS PROTEIN 1"/>
    <property type="match status" value="1"/>
</dbReference>
<accession>A0A7R8UGW6</accession>
<dbReference type="Pfam" id="PF00839">
    <property type="entry name" value="Cys_rich_FGFR"/>
    <property type="match status" value="12"/>
</dbReference>
<feature type="chain" id="PRO_5030538129" description="Golgi apparatus protein 1" evidence="10">
    <location>
        <begin position="19"/>
        <end position="913"/>
    </location>
</feature>